<sequence>MLSSSLLLLLPLAMASLSPDYLKGTCPNDKEICYSKASQGECFGNSLKAQVLNKNCPCSCNEALHSRIQKCCRTVGPPEMKFCLPLCGYNTTVEELGSSLGVKCVSQLTTWAYCAADNSDNTACCKSKGVSDECLSFCKGDVPTCDLQSIFSYQPCLKNMKSIVQCQVENLAATPRFDPDWQAPCEWE</sequence>
<reference evidence="4" key="2">
    <citation type="submission" date="2020-08" db="EMBL/GenBank/DDBJ databases">
        <authorList>
            <person name="Kikuchi T."/>
        </authorList>
    </citation>
    <scope>NUCLEOTIDE SEQUENCE</scope>
    <source>
        <strain evidence="3">Ka4C1</strain>
    </source>
</reference>
<accession>A0A1I7SWI1</accession>
<feature type="signal peptide" evidence="1">
    <location>
        <begin position="1"/>
        <end position="15"/>
    </location>
</feature>
<dbReference type="EMBL" id="CAJFCV020000002">
    <property type="protein sequence ID" value="CAG9099443.1"/>
    <property type="molecule type" value="Genomic_DNA"/>
</dbReference>
<dbReference type="Proteomes" id="UP000095284">
    <property type="component" value="Unplaced"/>
</dbReference>
<protein>
    <submittedName>
        <fullName evidence="3">(pine wood nematode) hypothetical protein</fullName>
    </submittedName>
    <submittedName>
        <fullName evidence="7">DB domain-containing protein</fullName>
    </submittedName>
</protein>
<evidence type="ECO:0000313" key="5">
    <source>
        <dbReference type="Proteomes" id="UP000095284"/>
    </source>
</evidence>
<dbReference type="EMBL" id="CAJFDI010000002">
    <property type="protein sequence ID" value="CAD5216383.1"/>
    <property type="molecule type" value="Genomic_DNA"/>
</dbReference>
<feature type="domain" description="Domain of unknown function DB" evidence="2">
    <location>
        <begin position="71"/>
        <end position="166"/>
    </location>
</feature>
<dbReference type="Pfam" id="PF01682">
    <property type="entry name" value="DB"/>
    <property type="match status" value="1"/>
</dbReference>
<organism evidence="5 7">
    <name type="scientific">Bursaphelenchus xylophilus</name>
    <name type="common">Pinewood nematode worm</name>
    <name type="synonym">Aphelenchoides xylophilus</name>
    <dbReference type="NCBI Taxonomy" id="6326"/>
    <lineage>
        <taxon>Eukaryota</taxon>
        <taxon>Metazoa</taxon>
        <taxon>Ecdysozoa</taxon>
        <taxon>Nematoda</taxon>
        <taxon>Chromadorea</taxon>
        <taxon>Rhabditida</taxon>
        <taxon>Tylenchina</taxon>
        <taxon>Tylenchomorpha</taxon>
        <taxon>Aphelenchoidea</taxon>
        <taxon>Aphelenchoididae</taxon>
        <taxon>Bursaphelenchus</taxon>
    </lineage>
</organism>
<evidence type="ECO:0000313" key="3">
    <source>
        <dbReference type="EMBL" id="CAD5216383.1"/>
    </source>
</evidence>
<feature type="chain" id="PRO_5035360280" evidence="1">
    <location>
        <begin position="16"/>
        <end position="188"/>
    </location>
</feature>
<evidence type="ECO:0000313" key="7">
    <source>
        <dbReference type="WBParaSite" id="BXY_1741200.1"/>
    </source>
</evidence>
<evidence type="ECO:0000313" key="4">
    <source>
        <dbReference type="EMBL" id="CAG9099443.1"/>
    </source>
</evidence>
<dbReference type="AlphaFoldDB" id="A0A1I7SWI1"/>
<name>A0A1I7SWI1_BURXY</name>
<evidence type="ECO:0000313" key="6">
    <source>
        <dbReference type="Proteomes" id="UP000659654"/>
    </source>
</evidence>
<keyword evidence="6" id="KW-1185">Reference proteome</keyword>
<dbReference type="Proteomes" id="UP000582659">
    <property type="component" value="Unassembled WGS sequence"/>
</dbReference>
<dbReference type="InterPro" id="IPR002602">
    <property type="entry name" value="DB"/>
</dbReference>
<proteinExistence type="predicted"/>
<gene>
    <name evidence="3" type="ORF">BXYJ_LOCUS4502</name>
</gene>
<evidence type="ECO:0000256" key="1">
    <source>
        <dbReference type="SAM" id="SignalP"/>
    </source>
</evidence>
<evidence type="ECO:0000259" key="2">
    <source>
        <dbReference type="Pfam" id="PF01682"/>
    </source>
</evidence>
<dbReference type="OrthoDB" id="5843172at2759"/>
<reference evidence="7" key="1">
    <citation type="submission" date="2016-11" db="UniProtKB">
        <authorList>
            <consortium name="WormBaseParasite"/>
        </authorList>
    </citation>
    <scope>IDENTIFICATION</scope>
</reference>
<dbReference type="WBParaSite" id="BXY_1741200.1">
    <property type="protein sequence ID" value="BXY_1741200.1"/>
    <property type="gene ID" value="BXY_1741200"/>
</dbReference>
<keyword evidence="1" id="KW-0732">Signal</keyword>
<dbReference type="Proteomes" id="UP000659654">
    <property type="component" value="Unassembled WGS sequence"/>
</dbReference>
<dbReference type="eggNOG" id="ENOG502SMVR">
    <property type="taxonomic scope" value="Eukaryota"/>
</dbReference>